<dbReference type="Proteomes" id="UP000244005">
    <property type="component" value="Unassembled WGS sequence"/>
</dbReference>
<accession>A0A2R6XJ37</accession>
<proteinExistence type="predicted"/>
<dbReference type="AlphaFoldDB" id="A0A2R6XJ37"/>
<keyword evidence="2" id="KW-1185">Reference proteome</keyword>
<gene>
    <name evidence="1" type="ORF">MARPO_0012s0081</name>
</gene>
<organism evidence="1 2">
    <name type="scientific">Marchantia polymorpha</name>
    <name type="common">Common liverwort</name>
    <name type="synonym">Marchantia aquatica</name>
    <dbReference type="NCBI Taxonomy" id="3197"/>
    <lineage>
        <taxon>Eukaryota</taxon>
        <taxon>Viridiplantae</taxon>
        <taxon>Streptophyta</taxon>
        <taxon>Embryophyta</taxon>
        <taxon>Marchantiophyta</taxon>
        <taxon>Marchantiopsida</taxon>
        <taxon>Marchantiidae</taxon>
        <taxon>Marchantiales</taxon>
        <taxon>Marchantiaceae</taxon>
        <taxon>Marchantia</taxon>
    </lineage>
</organism>
<sequence>MDPVTESPVAGTRCSYEKTVRMLCSKMYRPIYPTMPLEEILSLCFCQVLFQPTLSPQQLIYRMMVFGTRQTHKDDEFPEANSEFVTSDLE</sequence>
<reference evidence="2" key="1">
    <citation type="journal article" date="2017" name="Cell">
        <title>Insights into land plant evolution garnered from the Marchantia polymorpha genome.</title>
        <authorList>
            <person name="Bowman J.L."/>
            <person name="Kohchi T."/>
            <person name="Yamato K.T."/>
            <person name="Jenkins J."/>
            <person name="Shu S."/>
            <person name="Ishizaki K."/>
            <person name="Yamaoka S."/>
            <person name="Nishihama R."/>
            <person name="Nakamura Y."/>
            <person name="Berger F."/>
            <person name="Adam C."/>
            <person name="Aki S.S."/>
            <person name="Althoff F."/>
            <person name="Araki T."/>
            <person name="Arteaga-Vazquez M.A."/>
            <person name="Balasubrmanian S."/>
            <person name="Barry K."/>
            <person name="Bauer D."/>
            <person name="Boehm C.R."/>
            <person name="Briginshaw L."/>
            <person name="Caballero-Perez J."/>
            <person name="Catarino B."/>
            <person name="Chen F."/>
            <person name="Chiyoda S."/>
            <person name="Chovatia M."/>
            <person name="Davies K.M."/>
            <person name="Delmans M."/>
            <person name="Demura T."/>
            <person name="Dierschke T."/>
            <person name="Dolan L."/>
            <person name="Dorantes-Acosta A.E."/>
            <person name="Eklund D.M."/>
            <person name="Florent S.N."/>
            <person name="Flores-Sandoval E."/>
            <person name="Fujiyama A."/>
            <person name="Fukuzawa H."/>
            <person name="Galik B."/>
            <person name="Grimanelli D."/>
            <person name="Grimwood J."/>
            <person name="Grossniklaus U."/>
            <person name="Hamada T."/>
            <person name="Haseloff J."/>
            <person name="Hetherington A.J."/>
            <person name="Higo A."/>
            <person name="Hirakawa Y."/>
            <person name="Hundley H.N."/>
            <person name="Ikeda Y."/>
            <person name="Inoue K."/>
            <person name="Inoue S.I."/>
            <person name="Ishida S."/>
            <person name="Jia Q."/>
            <person name="Kakita M."/>
            <person name="Kanazawa T."/>
            <person name="Kawai Y."/>
            <person name="Kawashima T."/>
            <person name="Kennedy M."/>
            <person name="Kinose K."/>
            <person name="Kinoshita T."/>
            <person name="Kohara Y."/>
            <person name="Koide E."/>
            <person name="Komatsu K."/>
            <person name="Kopischke S."/>
            <person name="Kubo M."/>
            <person name="Kyozuka J."/>
            <person name="Lagercrantz U."/>
            <person name="Lin S.S."/>
            <person name="Lindquist E."/>
            <person name="Lipzen A.M."/>
            <person name="Lu C.W."/>
            <person name="De Luna E."/>
            <person name="Martienssen R.A."/>
            <person name="Minamino N."/>
            <person name="Mizutani M."/>
            <person name="Mizutani M."/>
            <person name="Mochizuki N."/>
            <person name="Monte I."/>
            <person name="Mosher R."/>
            <person name="Nagasaki H."/>
            <person name="Nakagami H."/>
            <person name="Naramoto S."/>
            <person name="Nishitani K."/>
            <person name="Ohtani M."/>
            <person name="Okamoto T."/>
            <person name="Okumura M."/>
            <person name="Phillips J."/>
            <person name="Pollak B."/>
            <person name="Reinders A."/>
            <person name="Rovekamp M."/>
            <person name="Sano R."/>
            <person name="Sawa S."/>
            <person name="Schmid M.W."/>
            <person name="Shirakawa M."/>
            <person name="Solano R."/>
            <person name="Spunde A."/>
            <person name="Suetsugu N."/>
            <person name="Sugano S."/>
            <person name="Sugiyama A."/>
            <person name="Sun R."/>
            <person name="Suzuki Y."/>
            <person name="Takenaka M."/>
            <person name="Takezawa D."/>
            <person name="Tomogane H."/>
            <person name="Tsuzuki M."/>
            <person name="Ueda T."/>
            <person name="Umeda M."/>
            <person name="Ward J.M."/>
            <person name="Watanabe Y."/>
            <person name="Yazaki K."/>
            <person name="Yokoyama R."/>
            <person name="Yoshitake Y."/>
            <person name="Yotsui I."/>
            <person name="Zachgo S."/>
            <person name="Schmutz J."/>
        </authorList>
    </citation>
    <scope>NUCLEOTIDE SEQUENCE [LARGE SCALE GENOMIC DNA]</scope>
    <source>
        <strain evidence="2">Tak-1</strain>
    </source>
</reference>
<evidence type="ECO:0000313" key="2">
    <source>
        <dbReference type="Proteomes" id="UP000244005"/>
    </source>
</evidence>
<dbReference type="EMBL" id="KZ772684">
    <property type="protein sequence ID" value="PTQ46128.1"/>
    <property type="molecule type" value="Genomic_DNA"/>
</dbReference>
<protein>
    <submittedName>
        <fullName evidence="1">Uncharacterized protein</fullName>
    </submittedName>
</protein>
<evidence type="ECO:0000313" key="1">
    <source>
        <dbReference type="EMBL" id="PTQ46128.1"/>
    </source>
</evidence>
<name>A0A2R6XJ37_MARPO</name>